<proteinExistence type="predicted"/>
<reference evidence="2" key="1">
    <citation type="journal article" date="2019" name="Int. J. Syst. Evol. Microbiol.">
        <title>The Global Catalogue of Microorganisms (GCM) 10K type strain sequencing project: providing services to taxonomists for standard genome sequencing and annotation.</title>
        <authorList>
            <consortium name="The Broad Institute Genomics Platform"/>
            <consortium name="The Broad Institute Genome Sequencing Center for Infectious Disease"/>
            <person name="Wu L."/>
            <person name="Ma J."/>
        </authorList>
    </citation>
    <scope>NUCLEOTIDE SEQUENCE [LARGE SCALE GENOMIC DNA]</scope>
    <source>
        <strain evidence="2">JCM 32206</strain>
    </source>
</reference>
<name>A0ABP8P4F2_9NOCA</name>
<dbReference type="RefSeq" id="WP_345345281.1">
    <property type="nucleotide sequence ID" value="NZ_BAABFB010000041.1"/>
</dbReference>
<evidence type="ECO:0000313" key="2">
    <source>
        <dbReference type="Proteomes" id="UP001501183"/>
    </source>
</evidence>
<gene>
    <name evidence="1" type="ORF">GCM10023094_25090</name>
</gene>
<sequence>MSIVDLGNEDRLLWRFVIVDNEPDFYERPEMSFDPPGAWLDAVVAVARDLRCLRYGRDVNPDRLMWELSIGADFAVTIGWNAAAGISGFGLCHGLSMDASFAEAAMWVADTAQAQLAGNDFVQWPKHGRHLLVTQQIDGTPVWLNPHTNNAIFPIGDLCTAANR</sequence>
<organism evidence="1 2">
    <name type="scientific">Rhodococcus olei</name>
    <dbReference type="NCBI Taxonomy" id="2161675"/>
    <lineage>
        <taxon>Bacteria</taxon>
        <taxon>Bacillati</taxon>
        <taxon>Actinomycetota</taxon>
        <taxon>Actinomycetes</taxon>
        <taxon>Mycobacteriales</taxon>
        <taxon>Nocardiaceae</taxon>
        <taxon>Rhodococcus</taxon>
    </lineage>
</organism>
<protein>
    <submittedName>
        <fullName evidence="1">Uncharacterized protein</fullName>
    </submittedName>
</protein>
<keyword evidence="2" id="KW-1185">Reference proteome</keyword>
<evidence type="ECO:0000313" key="1">
    <source>
        <dbReference type="EMBL" id="GAA4479639.1"/>
    </source>
</evidence>
<dbReference type="EMBL" id="BAABFB010000041">
    <property type="protein sequence ID" value="GAA4479639.1"/>
    <property type="molecule type" value="Genomic_DNA"/>
</dbReference>
<dbReference type="Proteomes" id="UP001501183">
    <property type="component" value="Unassembled WGS sequence"/>
</dbReference>
<comment type="caution">
    <text evidence="1">The sequence shown here is derived from an EMBL/GenBank/DDBJ whole genome shotgun (WGS) entry which is preliminary data.</text>
</comment>
<accession>A0ABP8P4F2</accession>